<protein>
    <recommendedName>
        <fullName evidence="5">NADP-dependent oxidoreductase domain-containing protein</fullName>
    </recommendedName>
</protein>
<evidence type="ECO:0008006" key="5">
    <source>
        <dbReference type="Google" id="ProtNLM"/>
    </source>
</evidence>
<dbReference type="InterPro" id="IPR020471">
    <property type="entry name" value="AKR"/>
</dbReference>
<name>A0A3P7N726_CYLGO</name>
<accession>A0A3P7N726</accession>
<organism evidence="3 4">
    <name type="scientific">Cylicostephanus goldi</name>
    <name type="common">Nematode worm</name>
    <dbReference type="NCBI Taxonomy" id="71465"/>
    <lineage>
        <taxon>Eukaryota</taxon>
        <taxon>Metazoa</taxon>
        <taxon>Ecdysozoa</taxon>
        <taxon>Nematoda</taxon>
        <taxon>Chromadorea</taxon>
        <taxon>Rhabditida</taxon>
        <taxon>Rhabditina</taxon>
        <taxon>Rhabditomorpha</taxon>
        <taxon>Strongyloidea</taxon>
        <taxon>Strongylidae</taxon>
        <taxon>Cylicostephanus</taxon>
    </lineage>
</organism>
<dbReference type="EMBL" id="UYRV01127341">
    <property type="protein sequence ID" value="VDN35640.1"/>
    <property type="molecule type" value="Genomic_DNA"/>
</dbReference>
<gene>
    <name evidence="3" type="ORF">CGOC_LOCUS12986</name>
</gene>
<evidence type="ECO:0000313" key="3">
    <source>
        <dbReference type="EMBL" id="VDN35640.1"/>
    </source>
</evidence>
<dbReference type="PANTHER" id="PTHR43827:SF3">
    <property type="entry name" value="NADP-DEPENDENT OXIDOREDUCTASE DOMAIN-CONTAINING PROTEIN"/>
    <property type="match status" value="1"/>
</dbReference>
<dbReference type="Proteomes" id="UP000271889">
    <property type="component" value="Unassembled WGS sequence"/>
</dbReference>
<sequence>TPAQVVLRWATQQGILVIPKSVSEGKSYCVTTIAIQAVIERISQNADLFDFELTDDEMKEMESLECGYRVVKLSKSERKHPQCPFPEG</sequence>
<dbReference type="AlphaFoldDB" id="A0A3P7N726"/>
<reference evidence="3 4" key="1">
    <citation type="submission" date="2018-11" db="EMBL/GenBank/DDBJ databases">
        <authorList>
            <consortium name="Pathogen Informatics"/>
        </authorList>
    </citation>
    <scope>NUCLEOTIDE SEQUENCE [LARGE SCALE GENOMIC DNA]</scope>
</reference>
<keyword evidence="4" id="KW-1185">Reference proteome</keyword>
<evidence type="ECO:0000256" key="1">
    <source>
        <dbReference type="ARBA" id="ARBA00022857"/>
    </source>
</evidence>
<keyword evidence="2" id="KW-0560">Oxidoreductase</keyword>
<keyword evidence="1" id="KW-0521">NADP</keyword>
<dbReference type="InterPro" id="IPR036812">
    <property type="entry name" value="NAD(P)_OxRdtase_dom_sf"/>
</dbReference>
<dbReference type="Gene3D" id="3.20.20.100">
    <property type="entry name" value="NADP-dependent oxidoreductase domain"/>
    <property type="match status" value="1"/>
</dbReference>
<feature type="non-terminal residue" evidence="3">
    <location>
        <position position="1"/>
    </location>
</feature>
<evidence type="ECO:0000256" key="2">
    <source>
        <dbReference type="ARBA" id="ARBA00023002"/>
    </source>
</evidence>
<dbReference type="SUPFAM" id="SSF51430">
    <property type="entry name" value="NAD(P)-linked oxidoreductase"/>
    <property type="match status" value="1"/>
</dbReference>
<dbReference type="OrthoDB" id="416253at2759"/>
<dbReference type="PANTHER" id="PTHR43827">
    <property type="entry name" value="2,5-DIKETO-D-GLUCONIC ACID REDUCTASE"/>
    <property type="match status" value="1"/>
</dbReference>
<proteinExistence type="predicted"/>
<dbReference type="GO" id="GO:0016616">
    <property type="term" value="F:oxidoreductase activity, acting on the CH-OH group of donors, NAD or NADP as acceptor"/>
    <property type="evidence" value="ECO:0007669"/>
    <property type="project" value="UniProtKB-ARBA"/>
</dbReference>
<evidence type="ECO:0000313" key="4">
    <source>
        <dbReference type="Proteomes" id="UP000271889"/>
    </source>
</evidence>